<dbReference type="CDD" id="cd13585">
    <property type="entry name" value="PBP2_TMBP_like"/>
    <property type="match status" value="1"/>
</dbReference>
<dbReference type="Gene3D" id="3.40.190.10">
    <property type="entry name" value="Periplasmic binding protein-like II"/>
    <property type="match status" value="1"/>
</dbReference>
<protein>
    <submittedName>
        <fullName evidence="1">sn-glycerol-3-phosphate-binding periplasmic protein UgpB</fullName>
    </submittedName>
</protein>
<dbReference type="Pfam" id="PF10518">
    <property type="entry name" value="TAT_signal"/>
    <property type="match status" value="1"/>
</dbReference>
<dbReference type="Proteomes" id="UP000406184">
    <property type="component" value="Unassembled WGS sequence"/>
</dbReference>
<dbReference type="AlphaFoldDB" id="A0A564UG13"/>
<dbReference type="NCBIfam" id="TIGR01409">
    <property type="entry name" value="TAT_signal_seq"/>
    <property type="match status" value="1"/>
</dbReference>
<dbReference type="InterPro" id="IPR019546">
    <property type="entry name" value="TAT_signal_bac_arc"/>
</dbReference>
<dbReference type="InterPro" id="IPR050490">
    <property type="entry name" value="Bact_solute-bd_prot1"/>
</dbReference>
<dbReference type="PANTHER" id="PTHR43649">
    <property type="entry name" value="ARABINOSE-BINDING PROTEIN-RELATED"/>
    <property type="match status" value="1"/>
</dbReference>
<keyword evidence="2" id="KW-1185">Reference proteome</keyword>
<organism evidence="1 2">
    <name type="scientific">Faecalibacterium prausnitzii</name>
    <dbReference type="NCBI Taxonomy" id="853"/>
    <lineage>
        <taxon>Bacteria</taxon>
        <taxon>Bacillati</taxon>
        <taxon>Bacillota</taxon>
        <taxon>Clostridia</taxon>
        <taxon>Eubacteriales</taxon>
        <taxon>Oscillospiraceae</taxon>
        <taxon>Faecalibacterium</taxon>
    </lineage>
</organism>
<dbReference type="Pfam" id="PF01547">
    <property type="entry name" value="SBP_bac_1"/>
    <property type="match status" value="1"/>
</dbReference>
<dbReference type="EMBL" id="CABHMY010000144">
    <property type="protein sequence ID" value="VUX18457.1"/>
    <property type="molecule type" value="Genomic_DNA"/>
</dbReference>
<proteinExistence type="predicted"/>
<reference evidence="1 2" key="1">
    <citation type="submission" date="2019-07" db="EMBL/GenBank/DDBJ databases">
        <authorList>
            <person name="Hibberd C M."/>
            <person name="Gehrig L. J."/>
            <person name="Chang H.-W."/>
            <person name="Venkatesh S."/>
        </authorList>
    </citation>
    <scope>NUCLEOTIDE SEQUENCE [LARGE SCALE GENOMIC DNA]</scope>
    <source>
        <strain evidence="1">Faecalibacterium_prausnitzii_JG_BgPS064</strain>
    </source>
</reference>
<sequence length="519" mass="56455">MLFSYVEAIICARKRESAGVSVRKYIFLRKDCKKYSPARNNSIPVFGFLRYPSVNKSERLPGTRETAAQNKYATLKEDTFMKKISRRSFLTAAAACGAAAALTACGGSSASSTAASSTAGSTAASAAAGPVTLQWSVWDKESTPYWQAMADGYMASHKDVTIEMVDLGSSDYMTVLATQLAGSADLDIVTIKDIPGYANLINLDYLKPLNEVLTRDTADFNGTIEQLTTDDGNFYAVPFRSDFWVLYYNKDLFDKAGVEYPSNDLTLEDYDALARKMTSGSGDTKIYGCHYHTWRSAASLFAILDGKNTIIDGTYDFMKPTYDMVIAQQKDGICMDYGYLKTSSLHYSAAFENQQCAMVNMGSWFISTLEAYMKDAETKFNWGIVKYPHPAGAEAGSTLGTVTSLAINADSPKAEAAADFINWCVSEEGAQAIAKTGTFPACGSDATAEIIKSTEGFPEDSNSVDALTTSNVYLEMPYTQYASDIETILNAEHDAIMTMSETVDEGIQNMNDQVPAVLG</sequence>
<dbReference type="SUPFAM" id="SSF53850">
    <property type="entry name" value="Periplasmic binding protein-like II"/>
    <property type="match status" value="1"/>
</dbReference>
<evidence type="ECO:0000313" key="2">
    <source>
        <dbReference type="Proteomes" id="UP000406184"/>
    </source>
</evidence>
<name>A0A564UG13_9FIRM</name>
<dbReference type="InterPro" id="IPR006059">
    <property type="entry name" value="SBP"/>
</dbReference>
<evidence type="ECO:0000313" key="1">
    <source>
        <dbReference type="EMBL" id="VUX18457.1"/>
    </source>
</evidence>
<gene>
    <name evidence="1" type="primary">ugpB_2</name>
    <name evidence="1" type="ORF">FPPS064S07_01415</name>
</gene>
<accession>A0A564UG13</accession>
<dbReference type="PANTHER" id="PTHR43649:SF12">
    <property type="entry name" value="DIACETYLCHITOBIOSE BINDING PROTEIN DASA"/>
    <property type="match status" value="1"/>
</dbReference>